<proteinExistence type="inferred from homology"/>
<keyword evidence="7" id="KW-0862">Zinc</keyword>
<protein>
    <recommendedName>
        <fullName evidence="5">6-carboxy-5,6,7,8-tetrahydropterin synthase</fullName>
        <ecNumber evidence="4">4.1.2.50</ecNumber>
    </recommendedName>
    <alternativeName>
        <fullName evidence="9">Queuosine biosynthesis protein QueD</fullName>
    </alternativeName>
</protein>
<gene>
    <name evidence="11" type="ORF">J2X20_003312</name>
</gene>
<evidence type="ECO:0000256" key="8">
    <source>
        <dbReference type="ARBA" id="ARBA00023239"/>
    </source>
</evidence>
<dbReference type="Gene3D" id="3.30.479.10">
    <property type="entry name" value="6-pyruvoyl tetrahydropterin synthase/QueD"/>
    <property type="match status" value="1"/>
</dbReference>
<comment type="catalytic activity">
    <reaction evidence="10">
        <text>7,8-dihydroneopterin 3'-triphosphate + H2O = 6-carboxy-5,6,7,8-tetrahydropterin + triphosphate + acetaldehyde + 2 H(+)</text>
        <dbReference type="Rhea" id="RHEA:27966"/>
        <dbReference type="ChEBI" id="CHEBI:15343"/>
        <dbReference type="ChEBI" id="CHEBI:15377"/>
        <dbReference type="ChEBI" id="CHEBI:15378"/>
        <dbReference type="ChEBI" id="CHEBI:18036"/>
        <dbReference type="ChEBI" id="CHEBI:58462"/>
        <dbReference type="ChEBI" id="CHEBI:61032"/>
        <dbReference type="EC" id="4.1.2.50"/>
    </reaction>
</comment>
<dbReference type="SUPFAM" id="SSF55620">
    <property type="entry name" value="Tetrahydrobiopterin biosynthesis enzymes-like"/>
    <property type="match status" value="1"/>
</dbReference>
<evidence type="ECO:0000256" key="7">
    <source>
        <dbReference type="ARBA" id="ARBA00022833"/>
    </source>
</evidence>
<evidence type="ECO:0000256" key="5">
    <source>
        <dbReference type="ARBA" id="ARBA00018141"/>
    </source>
</evidence>
<name>A0ABU1YP64_ROSSA</name>
<sequence length="131" mass="14309">MSVLALGDTLGNRAMGFAWAALAPPGHPLTALHGHTYDLRLHLRAPLDEVMGWTMDFGDVKTLFDPIFKALDHQPLHELPELQDCTTEQIARWAFAKAQSALPACERIDVFEMHGAGSLLISGDAPDLLPI</sequence>
<evidence type="ECO:0000256" key="6">
    <source>
        <dbReference type="ARBA" id="ARBA00022723"/>
    </source>
</evidence>
<keyword evidence="12" id="KW-1185">Reference proteome</keyword>
<comment type="pathway">
    <text evidence="2">Purine metabolism; 7-cyano-7-deazaguanine biosynthesis.</text>
</comment>
<dbReference type="EC" id="4.1.2.50" evidence="4"/>
<dbReference type="EMBL" id="JAVDXU010000002">
    <property type="protein sequence ID" value="MDR7270654.1"/>
    <property type="molecule type" value="Genomic_DNA"/>
</dbReference>
<evidence type="ECO:0000256" key="2">
    <source>
        <dbReference type="ARBA" id="ARBA00005061"/>
    </source>
</evidence>
<dbReference type="InterPro" id="IPR007115">
    <property type="entry name" value="6-PTP_synth/QueD"/>
</dbReference>
<evidence type="ECO:0000256" key="4">
    <source>
        <dbReference type="ARBA" id="ARBA00012982"/>
    </source>
</evidence>
<keyword evidence="6" id="KW-0479">Metal-binding</keyword>
<organism evidence="11 12">
    <name type="scientific">Roseateles saccharophilus</name>
    <name type="common">Pseudomonas saccharophila</name>
    <dbReference type="NCBI Taxonomy" id="304"/>
    <lineage>
        <taxon>Bacteria</taxon>
        <taxon>Pseudomonadati</taxon>
        <taxon>Pseudomonadota</taxon>
        <taxon>Betaproteobacteria</taxon>
        <taxon>Burkholderiales</taxon>
        <taxon>Sphaerotilaceae</taxon>
        <taxon>Roseateles</taxon>
    </lineage>
</organism>
<dbReference type="RefSeq" id="WP_310266761.1">
    <property type="nucleotide sequence ID" value="NZ_JAVDXU010000002.1"/>
</dbReference>
<evidence type="ECO:0000313" key="11">
    <source>
        <dbReference type="EMBL" id="MDR7270654.1"/>
    </source>
</evidence>
<evidence type="ECO:0000313" key="12">
    <source>
        <dbReference type="Proteomes" id="UP001180453"/>
    </source>
</evidence>
<evidence type="ECO:0000256" key="1">
    <source>
        <dbReference type="ARBA" id="ARBA00001947"/>
    </source>
</evidence>
<evidence type="ECO:0000256" key="10">
    <source>
        <dbReference type="ARBA" id="ARBA00048807"/>
    </source>
</evidence>
<dbReference type="PANTHER" id="PTHR12589">
    <property type="entry name" value="PYRUVOYL TETRAHYDROBIOPTERIN SYNTHASE"/>
    <property type="match status" value="1"/>
</dbReference>
<dbReference type="InterPro" id="IPR038418">
    <property type="entry name" value="6-PTP_synth/QueD_sf"/>
</dbReference>
<keyword evidence="8" id="KW-0456">Lyase</keyword>
<comment type="caution">
    <text evidence="11">The sequence shown here is derived from an EMBL/GenBank/DDBJ whole genome shotgun (WGS) entry which is preliminary data.</text>
</comment>
<comment type="cofactor">
    <cofactor evidence="1">
        <name>Zn(2+)</name>
        <dbReference type="ChEBI" id="CHEBI:29105"/>
    </cofactor>
</comment>
<dbReference type="Proteomes" id="UP001180453">
    <property type="component" value="Unassembled WGS sequence"/>
</dbReference>
<evidence type="ECO:0000256" key="9">
    <source>
        <dbReference type="ARBA" id="ARBA00031449"/>
    </source>
</evidence>
<accession>A0ABU1YP64</accession>
<comment type="similarity">
    <text evidence="3">Belongs to the PTPS family. QueD subfamily.</text>
</comment>
<dbReference type="Pfam" id="PF01242">
    <property type="entry name" value="PTPS"/>
    <property type="match status" value="1"/>
</dbReference>
<reference evidence="11 12" key="1">
    <citation type="submission" date="2023-07" db="EMBL/GenBank/DDBJ databases">
        <title>Sorghum-associated microbial communities from plants grown in Nebraska, USA.</title>
        <authorList>
            <person name="Schachtman D."/>
        </authorList>
    </citation>
    <scope>NUCLEOTIDE SEQUENCE [LARGE SCALE GENOMIC DNA]</scope>
    <source>
        <strain evidence="11 12">BE314</strain>
    </source>
</reference>
<evidence type="ECO:0000256" key="3">
    <source>
        <dbReference type="ARBA" id="ARBA00008900"/>
    </source>
</evidence>
<dbReference type="PANTHER" id="PTHR12589:SF7">
    <property type="entry name" value="6-PYRUVOYL TETRAHYDROBIOPTERIN SYNTHASE"/>
    <property type="match status" value="1"/>
</dbReference>